<organism evidence="1 2">
    <name type="scientific">[Candida] jaroonii</name>
    <dbReference type="NCBI Taxonomy" id="467808"/>
    <lineage>
        <taxon>Eukaryota</taxon>
        <taxon>Fungi</taxon>
        <taxon>Dikarya</taxon>
        <taxon>Ascomycota</taxon>
        <taxon>Saccharomycotina</taxon>
        <taxon>Pichiomycetes</taxon>
        <taxon>Debaryomycetaceae</taxon>
        <taxon>Yamadazyma</taxon>
    </lineage>
</organism>
<evidence type="ECO:0000313" key="2">
    <source>
        <dbReference type="Proteomes" id="UP001152531"/>
    </source>
</evidence>
<keyword evidence="2" id="KW-1185">Reference proteome</keyword>
<evidence type="ECO:0000313" key="1">
    <source>
        <dbReference type="EMBL" id="CAH6719760.1"/>
    </source>
</evidence>
<name>A0ACA9Y4B8_9ASCO</name>
<proteinExistence type="predicted"/>
<protein>
    <submittedName>
        <fullName evidence="1">Altered inheritance of mitochondria protein 11</fullName>
    </submittedName>
</protein>
<reference evidence="1" key="1">
    <citation type="submission" date="2022-06" db="EMBL/GenBank/DDBJ databases">
        <authorList>
            <person name="Legras J.-L."/>
            <person name="Devillers H."/>
            <person name="Grondin C."/>
        </authorList>
    </citation>
    <scope>NUCLEOTIDE SEQUENCE</scope>
    <source>
        <strain evidence="1">CLIB 1444</strain>
    </source>
</reference>
<gene>
    <name evidence="1" type="ORF">CLIB1444_02S15896</name>
</gene>
<dbReference type="EMBL" id="CALSDN010000002">
    <property type="protein sequence ID" value="CAH6719760.1"/>
    <property type="molecule type" value="Genomic_DNA"/>
</dbReference>
<comment type="caution">
    <text evidence="1">The sequence shown here is derived from an EMBL/GenBank/DDBJ whole genome shotgun (WGS) entry which is preliminary data.</text>
</comment>
<dbReference type="Proteomes" id="UP001152531">
    <property type="component" value="Unassembled WGS sequence"/>
</dbReference>
<accession>A0ACA9Y4B8</accession>
<sequence>MYLSIPNSKINEASDSYRSRRQQQMLLFLICASTTILTSRSAYRSTVSRQFIPRFFQGNHSPPTSYNFTADAAVAVGTGTLLAGSVSGMLITGTCWILDISSFKEFGWKMKSLMGGNNVKEIIVDQESLEIQQGLNNLLQGKIDLD</sequence>